<proteinExistence type="predicted"/>
<name>A0A8H7K7R8_BIOOC</name>
<feature type="region of interest" description="Disordered" evidence="1">
    <location>
        <begin position="1"/>
        <end position="20"/>
    </location>
</feature>
<feature type="compositionally biased region" description="Basic and acidic residues" evidence="1">
    <location>
        <begin position="294"/>
        <end position="311"/>
    </location>
</feature>
<dbReference type="AlphaFoldDB" id="A0A8H7K7R8"/>
<comment type="caution">
    <text evidence="2">The sequence shown here is derived from an EMBL/GenBank/DDBJ whole genome shotgun (WGS) entry which is preliminary data.</text>
</comment>
<protein>
    <submittedName>
        <fullName evidence="2">Uncharacterized protein</fullName>
    </submittedName>
</protein>
<sequence length="398" mass="46463">MESRRRNSTPSTGPWMTSAIGGHHMDVAEAGSWIGGRTRNSGSGEVINHIAEGYDFTKAFMSPLYPYLRDAQIVNEQLRSFYYDESPSNREVRRLLGDLNDIKRRDIFINCFIRHLWQLLGVWNDNWGIPGLPGYQNNIANWRWRWREGEDQLDLLAADRDRRHRAHVRKAGRRVFTFTPSYKQICLRRTATVAEAEEFISSRPWFVHGAQVVAKGKCVKNAWRVQRRWVPEWDHYNPGWRWDGDNMAIANPKFLLNLLSDNEKKALGLQDSPARSLRHWGRCSLPAALSSRSSDTRYNDTPRGQTSDRRTSQTSSQGSPDVGQLHQRFGERRISPAAIRIWLPLVLQILRRPLWTTMRKRYGRPSLLWHREYKFPLQISSWAYALINSLYKYLGSRR</sequence>
<feature type="region of interest" description="Disordered" evidence="1">
    <location>
        <begin position="291"/>
        <end position="325"/>
    </location>
</feature>
<evidence type="ECO:0000313" key="3">
    <source>
        <dbReference type="Proteomes" id="UP000616885"/>
    </source>
</evidence>
<reference evidence="2" key="1">
    <citation type="submission" date="2020-10" db="EMBL/GenBank/DDBJ databases">
        <title>High-Quality Genome Resource of Clonostachys rosea strain S41 by Oxford Nanopore Long-Read Sequencing.</title>
        <authorList>
            <person name="Wang H."/>
        </authorList>
    </citation>
    <scope>NUCLEOTIDE SEQUENCE</scope>
    <source>
        <strain evidence="2">S41</strain>
    </source>
</reference>
<dbReference type="Proteomes" id="UP000616885">
    <property type="component" value="Unassembled WGS sequence"/>
</dbReference>
<organism evidence="2 3">
    <name type="scientific">Bionectria ochroleuca</name>
    <name type="common">Gliocladium roseum</name>
    <dbReference type="NCBI Taxonomy" id="29856"/>
    <lineage>
        <taxon>Eukaryota</taxon>
        <taxon>Fungi</taxon>
        <taxon>Dikarya</taxon>
        <taxon>Ascomycota</taxon>
        <taxon>Pezizomycotina</taxon>
        <taxon>Sordariomycetes</taxon>
        <taxon>Hypocreomycetidae</taxon>
        <taxon>Hypocreales</taxon>
        <taxon>Bionectriaceae</taxon>
        <taxon>Clonostachys</taxon>
    </lineage>
</organism>
<accession>A0A8H7K7R8</accession>
<evidence type="ECO:0000313" key="2">
    <source>
        <dbReference type="EMBL" id="KAF9743637.1"/>
    </source>
</evidence>
<gene>
    <name evidence="2" type="ORF">IM811_005977</name>
</gene>
<dbReference type="EMBL" id="JADCTT010000016">
    <property type="protein sequence ID" value="KAF9743637.1"/>
    <property type="molecule type" value="Genomic_DNA"/>
</dbReference>
<evidence type="ECO:0000256" key="1">
    <source>
        <dbReference type="SAM" id="MobiDB-lite"/>
    </source>
</evidence>